<name>A0A9W6MHH0_9ACTN</name>
<evidence type="ECO:0000259" key="7">
    <source>
        <dbReference type="PROSITE" id="PS51077"/>
    </source>
</evidence>
<dbReference type="InterPro" id="IPR029016">
    <property type="entry name" value="GAF-like_dom_sf"/>
</dbReference>
<dbReference type="PROSITE" id="PS51078">
    <property type="entry name" value="ICLR_ED"/>
    <property type="match status" value="1"/>
</dbReference>
<dbReference type="InterPro" id="IPR014757">
    <property type="entry name" value="Tscrpt_reg_IclR_C"/>
</dbReference>
<dbReference type="SMART" id="SM00346">
    <property type="entry name" value="HTH_ICLR"/>
    <property type="match status" value="1"/>
</dbReference>
<reference evidence="9" key="1">
    <citation type="journal article" date="2014" name="Int. J. Syst. Evol. Microbiol.">
        <title>Complete genome sequence of Corynebacterium casei LMG S-19264T (=DSM 44701T), isolated from a smear-ripened cheese.</title>
        <authorList>
            <consortium name="US DOE Joint Genome Institute (JGI-PGF)"/>
            <person name="Walter F."/>
            <person name="Albersmeier A."/>
            <person name="Kalinowski J."/>
            <person name="Ruckert C."/>
        </authorList>
    </citation>
    <scope>NUCLEOTIDE SEQUENCE</scope>
    <source>
        <strain evidence="9">VKM Ac-2007</strain>
    </source>
</reference>
<evidence type="ECO:0000256" key="5">
    <source>
        <dbReference type="ARBA" id="ARBA00058938"/>
    </source>
</evidence>
<evidence type="ECO:0000256" key="2">
    <source>
        <dbReference type="ARBA" id="ARBA00023015"/>
    </source>
</evidence>
<dbReference type="AlphaFoldDB" id="A0A9W6MHH0"/>
<evidence type="ECO:0000259" key="8">
    <source>
        <dbReference type="PROSITE" id="PS51078"/>
    </source>
</evidence>
<proteinExistence type="predicted"/>
<evidence type="ECO:0000313" key="9">
    <source>
        <dbReference type="EMBL" id="GLK14844.1"/>
    </source>
</evidence>
<dbReference type="Proteomes" id="UP001143474">
    <property type="component" value="Unassembled WGS sequence"/>
</dbReference>
<dbReference type="InterPro" id="IPR036390">
    <property type="entry name" value="WH_DNA-bd_sf"/>
</dbReference>
<evidence type="ECO:0000256" key="3">
    <source>
        <dbReference type="ARBA" id="ARBA00023125"/>
    </source>
</evidence>
<protein>
    <recommendedName>
        <fullName evidence="6">Glycerol operon regulatory protein</fullName>
    </recommendedName>
</protein>
<dbReference type="InterPro" id="IPR050707">
    <property type="entry name" value="HTH_MetabolicPath_Reg"/>
</dbReference>
<reference evidence="9" key="2">
    <citation type="submission" date="2023-01" db="EMBL/GenBank/DDBJ databases">
        <authorList>
            <person name="Sun Q."/>
            <person name="Evtushenko L."/>
        </authorList>
    </citation>
    <scope>NUCLEOTIDE SEQUENCE</scope>
    <source>
        <strain evidence="9">VKM Ac-2007</strain>
    </source>
</reference>
<keyword evidence="2" id="KW-0805">Transcription regulation</keyword>
<dbReference type="Pfam" id="PF09339">
    <property type="entry name" value="HTH_IclR"/>
    <property type="match status" value="1"/>
</dbReference>
<dbReference type="PROSITE" id="PS51077">
    <property type="entry name" value="HTH_ICLR"/>
    <property type="match status" value="1"/>
</dbReference>
<dbReference type="EMBL" id="BSEV01000038">
    <property type="protein sequence ID" value="GLK14844.1"/>
    <property type="molecule type" value="Genomic_DNA"/>
</dbReference>
<dbReference type="Gene3D" id="3.30.450.40">
    <property type="match status" value="1"/>
</dbReference>
<dbReference type="GO" id="GO:0045892">
    <property type="term" value="P:negative regulation of DNA-templated transcription"/>
    <property type="evidence" value="ECO:0007669"/>
    <property type="project" value="TreeGrafter"/>
</dbReference>
<comment type="function">
    <text evidence="5">May be an activator protein for the gylABX operon.</text>
</comment>
<dbReference type="InterPro" id="IPR005471">
    <property type="entry name" value="Tscrpt_reg_IclR_N"/>
</dbReference>
<accession>A0A9W6MHH0</accession>
<dbReference type="GO" id="GO:0006071">
    <property type="term" value="P:glycerol metabolic process"/>
    <property type="evidence" value="ECO:0007669"/>
    <property type="project" value="UniProtKB-KW"/>
</dbReference>
<dbReference type="Gene3D" id="1.10.10.10">
    <property type="entry name" value="Winged helix-like DNA-binding domain superfamily/Winged helix DNA-binding domain"/>
    <property type="match status" value="1"/>
</dbReference>
<evidence type="ECO:0000313" key="10">
    <source>
        <dbReference type="Proteomes" id="UP001143474"/>
    </source>
</evidence>
<keyword evidence="4" id="KW-0804">Transcription</keyword>
<sequence length="260" mass="27970">MENNGIPAGTQAVQRAMSVLACFRDGGPTLSASDLARRAELSTSTAHRLARALVSAGFLEQDARTARYRLGPSMTELGQLSFHQRGLHRVAPELGQLARVTSATVDLAIRNGRYAVILIGGSVDPESGTGLRRPLHSTALGKVLLAWAPPGEDDLAALGPLRAQTERTIVDPADLRAEIERVRKIGYALNDGESSHGIRTLAVPVLDRAEQVRYALAVRSTPEVVTDARIGWFAMHARACARALEVLLLSPEERRVADFG</sequence>
<keyword evidence="3" id="KW-0238">DNA-binding</keyword>
<gene>
    <name evidence="9" type="ORF">GCM10017600_82570</name>
</gene>
<evidence type="ECO:0000256" key="6">
    <source>
        <dbReference type="ARBA" id="ARBA00070406"/>
    </source>
</evidence>
<dbReference type="SUPFAM" id="SSF55781">
    <property type="entry name" value="GAF domain-like"/>
    <property type="match status" value="1"/>
</dbReference>
<dbReference type="GO" id="GO:0003700">
    <property type="term" value="F:DNA-binding transcription factor activity"/>
    <property type="evidence" value="ECO:0007669"/>
    <property type="project" value="TreeGrafter"/>
</dbReference>
<dbReference type="PANTHER" id="PTHR30136">
    <property type="entry name" value="HELIX-TURN-HELIX TRANSCRIPTIONAL REGULATOR, ICLR FAMILY"/>
    <property type="match status" value="1"/>
</dbReference>
<feature type="domain" description="IclR-ED" evidence="8">
    <location>
        <begin position="73"/>
        <end position="250"/>
    </location>
</feature>
<dbReference type="Pfam" id="PF01614">
    <property type="entry name" value="IclR_C"/>
    <property type="match status" value="1"/>
</dbReference>
<organism evidence="9 10">
    <name type="scientific">Streptosporangium carneum</name>
    <dbReference type="NCBI Taxonomy" id="47481"/>
    <lineage>
        <taxon>Bacteria</taxon>
        <taxon>Bacillati</taxon>
        <taxon>Actinomycetota</taxon>
        <taxon>Actinomycetes</taxon>
        <taxon>Streptosporangiales</taxon>
        <taxon>Streptosporangiaceae</taxon>
        <taxon>Streptosporangium</taxon>
    </lineage>
</organism>
<dbReference type="RefSeq" id="WP_271223075.1">
    <property type="nucleotide sequence ID" value="NZ_BAAAVD010000004.1"/>
</dbReference>
<dbReference type="InterPro" id="IPR036388">
    <property type="entry name" value="WH-like_DNA-bd_sf"/>
</dbReference>
<keyword evidence="1" id="KW-0319">Glycerol metabolism</keyword>
<keyword evidence="10" id="KW-1185">Reference proteome</keyword>
<dbReference type="FunFam" id="1.10.10.10:FF:000056">
    <property type="entry name" value="IclR family transcriptional regulator"/>
    <property type="match status" value="1"/>
</dbReference>
<evidence type="ECO:0000256" key="1">
    <source>
        <dbReference type="ARBA" id="ARBA00022798"/>
    </source>
</evidence>
<dbReference type="SUPFAM" id="SSF46785">
    <property type="entry name" value="Winged helix' DNA-binding domain"/>
    <property type="match status" value="1"/>
</dbReference>
<evidence type="ECO:0000256" key="4">
    <source>
        <dbReference type="ARBA" id="ARBA00023163"/>
    </source>
</evidence>
<dbReference type="GO" id="GO:0003677">
    <property type="term" value="F:DNA binding"/>
    <property type="evidence" value="ECO:0007669"/>
    <property type="project" value="UniProtKB-KW"/>
</dbReference>
<feature type="domain" description="HTH iclR-type" evidence="7">
    <location>
        <begin position="10"/>
        <end position="72"/>
    </location>
</feature>
<dbReference type="PANTHER" id="PTHR30136:SF24">
    <property type="entry name" value="HTH-TYPE TRANSCRIPTIONAL REPRESSOR ALLR"/>
    <property type="match status" value="1"/>
</dbReference>
<comment type="caution">
    <text evidence="9">The sequence shown here is derived from an EMBL/GenBank/DDBJ whole genome shotgun (WGS) entry which is preliminary data.</text>
</comment>